<protein>
    <recommendedName>
        <fullName evidence="1">Phosphoribosyltransferase domain-containing protein</fullName>
    </recommendedName>
</protein>
<gene>
    <name evidence="2" type="ORF">LCGC14_1497130</name>
</gene>
<feature type="domain" description="Phosphoribosyltransferase" evidence="1">
    <location>
        <begin position="10"/>
        <end position="174"/>
    </location>
</feature>
<proteinExistence type="predicted"/>
<dbReference type="AlphaFoldDB" id="A0A0F9LKS4"/>
<comment type="caution">
    <text evidence="2">The sequence shown here is derived from an EMBL/GenBank/DDBJ whole genome shotgun (WGS) entry which is preliminary data.</text>
</comment>
<dbReference type="EMBL" id="LAZR01010822">
    <property type="protein sequence ID" value="KKM64860.1"/>
    <property type="molecule type" value="Genomic_DNA"/>
</dbReference>
<dbReference type="Gene3D" id="3.40.50.2020">
    <property type="match status" value="1"/>
</dbReference>
<dbReference type="CDD" id="cd06223">
    <property type="entry name" value="PRTases_typeI"/>
    <property type="match status" value="1"/>
</dbReference>
<sequence>MFANRESAGRQLAQKLTDFKGENAVVLAIPRGGVGVAAEVAKELDLPLGLIIPRKIGAPGNPELAIGAVAGEGDTFLNEGLIKTLGVTEDYLQNEISRQVGEIKRREEIYLQGHKQPDVQGKIAIIVDDGIATGSTAIAAIRAIKKQDPEKVVLAVPVAPPDSKRLLEQEADEVVILDVPAEFYAVGQFYESFEQTTDEEVKSKISDNRSANG</sequence>
<accession>A0A0F9LKS4</accession>
<evidence type="ECO:0000313" key="2">
    <source>
        <dbReference type="EMBL" id="KKM64860.1"/>
    </source>
</evidence>
<evidence type="ECO:0000259" key="1">
    <source>
        <dbReference type="Pfam" id="PF00156"/>
    </source>
</evidence>
<dbReference type="InterPro" id="IPR000836">
    <property type="entry name" value="PRTase_dom"/>
</dbReference>
<dbReference type="Gene3D" id="3.30.1310.20">
    <property type="entry name" value="PRTase-like"/>
    <property type="match status" value="1"/>
</dbReference>
<dbReference type="Pfam" id="PF00156">
    <property type="entry name" value="Pribosyltran"/>
    <property type="match status" value="1"/>
</dbReference>
<dbReference type="InterPro" id="IPR029057">
    <property type="entry name" value="PRTase-like"/>
</dbReference>
<reference evidence="2" key="1">
    <citation type="journal article" date="2015" name="Nature">
        <title>Complex archaea that bridge the gap between prokaryotes and eukaryotes.</title>
        <authorList>
            <person name="Spang A."/>
            <person name="Saw J.H."/>
            <person name="Jorgensen S.L."/>
            <person name="Zaremba-Niedzwiedzka K."/>
            <person name="Martijn J."/>
            <person name="Lind A.E."/>
            <person name="van Eijk R."/>
            <person name="Schleper C."/>
            <person name="Guy L."/>
            <person name="Ettema T.J."/>
        </authorList>
    </citation>
    <scope>NUCLEOTIDE SEQUENCE</scope>
</reference>
<organism evidence="2">
    <name type="scientific">marine sediment metagenome</name>
    <dbReference type="NCBI Taxonomy" id="412755"/>
    <lineage>
        <taxon>unclassified sequences</taxon>
        <taxon>metagenomes</taxon>
        <taxon>ecological metagenomes</taxon>
    </lineage>
</organism>
<name>A0A0F9LKS4_9ZZZZ</name>
<dbReference type="SUPFAM" id="SSF53271">
    <property type="entry name" value="PRTase-like"/>
    <property type="match status" value="1"/>
</dbReference>